<feature type="domain" description="RNA polymerase sigma-70 region 2" evidence="6">
    <location>
        <begin position="43"/>
        <end position="107"/>
    </location>
</feature>
<dbReference type="PANTHER" id="PTHR43133:SF8">
    <property type="entry name" value="RNA POLYMERASE SIGMA FACTOR HI_1459-RELATED"/>
    <property type="match status" value="1"/>
</dbReference>
<dbReference type="NCBIfam" id="TIGR02937">
    <property type="entry name" value="sigma70-ECF"/>
    <property type="match status" value="1"/>
</dbReference>
<keyword evidence="9" id="KW-1185">Reference proteome</keyword>
<dbReference type="Gene3D" id="1.10.1740.10">
    <property type="match status" value="1"/>
</dbReference>
<dbReference type="Pfam" id="PF08281">
    <property type="entry name" value="Sigma70_r4_2"/>
    <property type="match status" value="1"/>
</dbReference>
<reference evidence="8 9" key="1">
    <citation type="submission" date="2021-01" db="EMBL/GenBank/DDBJ databases">
        <title>Whole genome shotgun sequence of Actinoplanes couchii NBRC 106145.</title>
        <authorList>
            <person name="Komaki H."/>
            <person name="Tamura T."/>
        </authorList>
    </citation>
    <scope>NUCLEOTIDE SEQUENCE [LARGE SCALE GENOMIC DNA]</scope>
    <source>
        <strain evidence="8 9">NBRC 106145</strain>
    </source>
</reference>
<proteinExistence type="inferred from homology"/>
<dbReference type="Gene3D" id="1.10.10.10">
    <property type="entry name" value="Winged helix-like DNA-binding domain superfamily/Winged helix DNA-binding domain"/>
    <property type="match status" value="1"/>
</dbReference>
<evidence type="ECO:0000256" key="4">
    <source>
        <dbReference type="ARBA" id="ARBA00023125"/>
    </source>
</evidence>
<dbReference type="InterPro" id="IPR014284">
    <property type="entry name" value="RNA_pol_sigma-70_dom"/>
</dbReference>
<dbReference type="CDD" id="cd06171">
    <property type="entry name" value="Sigma70_r4"/>
    <property type="match status" value="1"/>
</dbReference>
<organism evidence="8 9">
    <name type="scientific">Actinoplanes couchii</name>
    <dbReference type="NCBI Taxonomy" id="403638"/>
    <lineage>
        <taxon>Bacteria</taxon>
        <taxon>Bacillati</taxon>
        <taxon>Actinomycetota</taxon>
        <taxon>Actinomycetes</taxon>
        <taxon>Micromonosporales</taxon>
        <taxon>Micromonosporaceae</taxon>
        <taxon>Actinoplanes</taxon>
    </lineage>
</organism>
<comment type="caution">
    <text evidence="8">The sequence shown here is derived from an EMBL/GenBank/DDBJ whole genome shotgun (WGS) entry which is preliminary data.</text>
</comment>
<dbReference type="SUPFAM" id="SSF88946">
    <property type="entry name" value="Sigma2 domain of RNA polymerase sigma factors"/>
    <property type="match status" value="1"/>
</dbReference>
<feature type="domain" description="RNA polymerase sigma factor 70 region 4 type 2" evidence="7">
    <location>
        <begin position="154"/>
        <end position="188"/>
    </location>
</feature>
<dbReference type="SUPFAM" id="SSF88659">
    <property type="entry name" value="Sigma3 and sigma4 domains of RNA polymerase sigma factors"/>
    <property type="match status" value="1"/>
</dbReference>
<evidence type="ECO:0008006" key="10">
    <source>
        <dbReference type="Google" id="ProtNLM"/>
    </source>
</evidence>
<accession>A0ABQ3XTI7</accession>
<dbReference type="Pfam" id="PF04542">
    <property type="entry name" value="Sigma70_r2"/>
    <property type="match status" value="1"/>
</dbReference>
<dbReference type="PANTHER" id="PTHR43133">
    <property type="entry name" value="RNA POLYMERASE ECF-TYPE SIGMA FACTO"/>
    <property type="match status" value="1"/>
</dbReference>
<evidence type="ECO:0000259" key="6">
    <source>
        <dbReference type="Pfam" id="PF04542"/>
    </source>
</evidence>
<dbReference type="InterPro" id="IPR013249">
    <property type="entry name" value="RNA_pol_sigma70_r4_t2"/>
</dbReference>
<keyword evidence="2" id="KW-0805">Transcription regulation</keyword>
<keyword evidence="5" id="KW-0804">Transcription</keyword>
<evidence type="ECO:0000256" key="2">
    <source>
        <dbReference type="ARBA" id="ARBA00023015"/>
    </source>
</evidence>
<name>A0ABQ3XTI7_9ACTN</name>
<dbReference type="InterPro" id="IPR013324">
    <property type="entry name" value="RNA_pol_sigma_r3/r4-like"/>
</dbReference>
<evidence type="ECO:0000313" key="9">
    <source>
        <dbReference type="Proteomes" id="UP000612282"/>
    </source>
</evidence>
<dbReference type="InterPro" id="IPR007627">
    <property type="entry name" value="RNA_pol_sigma70_r2"/>
</dbReference>
<evidence type="ECO:0000259" key="7">
    <source>
        <dbReference type="Pfam" id="PF08281"/>
    </source>
</evidence>
<keyword evidence="4" id="KW-0238">DNA-binding</keyword>
<evidence type="ECO:0000256" key="3">
    <source>
        <dbReference type="ARBA" id="ARBA00023082"/>
    </source>
</evidence>
<comment type="similarity">
    <text evidence="1">Belongs to the sigma-70 factor family. ECF subfamily.</text>
</comment>
<keyword evidence="3" id="KW-0731">Sigma factor</keyword>
<gene>
    <name evidence="8" type="ORF">Aco03nite_101790</name>
</gene>
<dbReference type="EMBL" id="BOMG01000137">
    <property type="protein sequence ID" value="GID61775.1"/>
    <property type="molecule type" value="Genomic_DNA"/>
</dbReference>
<evidence type="ECO:0000256" key="5">
    <source>
        <dbReference type="ARBA" id="ARBA00023163"/>
    </source>
</evidence>
<sequence>MHARIINVVESDDGGDVRDEDHEVLARKAAAGDGAALNALLAAIRPSVLRRCSRFLPCYQDAEEACQDVLMQVARHIGGFEGRSKFSTWLHVIIANGSRQTYRTLKRRAAEQGYAEMPVDVADARTTSVIAGSRLDLLDALERLEATKADLVAPMVLRDICQLDYKEIAGHLGIPEGTVKSRIHQARGQVREYLLAQ</sequence>
<evidence type="ECO:0000256" key="1">
    <source>
        <dbReference type="ARBA" id="ARBA00010641"/>
    </source>
</evidence>
<dbReference type="InterPro" id="IPR036388">
    <property type="entry name" value="WH-like_DNA-bd_sf"/>
</dbReference>
<evidence type="ECO:0000313" key="8">
    <source>
        <dbReference type="EMBL" id="GID61775.1"/>
    </source>
</evidence>
<dbReference type="InterPro" id="IPR039425">
    <property type="entry name" value="RNA_pol_sigma-70-like"/>
</dbReference>
<protein>
    <recommendedName>
        <fullName evidence="10">RNA polymerase, sigma-24 subunit, ECF subfamily</fullName>
    </recommendedName>
</protein>
<dbReference type="InterPro" id="IPR013325">
    <property type="entry name" value="RNA_pol_sigma_r2"/>
</dbReference>
<dbReference type="Proteomes" id="UP000612282">
    <property type="component" value="Unassembled WGS sequence"/>
</dbReference>